<dbReference type="GO" id="GO:0005737">
    <property type="term" value="C:cytoplasm"/>
    <property type="evidence" value="ECO:0007669"/>
    <property type="project" value="UniProtKB-SubCell"/>
</dbReference>
<keyword evidence="2" id="KW-0963">Cytoplasm</keyword>
<organism evidence="3 4">
    <name type="scientific">Anopheles farauti</name>
    <dbReference type="NCBI Taxonomy" id="69004"/>
    <lineage>
        <taxon>Eukaryota</taxon>
        <taxon>Metazoa</taxon>
        <taxon>Ecdysozoa</taxon>
        <taxon>Arthropoda</taxon>
        <taxon>Hexapoda</taxon>
        <taxon>Insecta</taxon>
        <taxon>Pterygota</taxon>
        <taxon>Neoptera</taxon>
        <taxon>Endopterygota</taxon>
        <taxon>Diptera</taxon>
        <taxon>Nematocera</taxon>
        <taxon>Culicoidea</taxon>
        <taxon>Culicidae</taxon>
        <taxon>Anophelinae</taxon>
        <taxon>Anopheles</taxon>
    </lineage>
</organism>
<evidence type="ECO:0008006" key="5">
    <source>
        <dbReference type="Google" id="ProtNLM"/>
    </source>
</evidence>
<dbReference type="AlphaFoldDB" id="A0A182Q8M1"/>
<dbReference type="EnsemblMetazoa" id="AFAF005242-RA">
    <property type="protein sequence ID" value="AFAF005242-PA"/>
    <property type="gene ID" value="AFAF005242"/>
</dbReference>
<dbReference type="GO" id="GO:0007266">
    <property type="term" value="P:Rho protein signal transduction"/>
    <property type="evidence" value="ECO:0007669"/>
    <property type="project" value="InterPro"/>
</dbReference>
<dbReference type="PANTHER" id="PTHR46342">
    <property type="entry name" value="ALPHA-CATULIN"/>
    <property type="match status" value="1"/>
</dbReference>
<name>A0A182Q8M1_9DIPT</name>
<keyword evidence="4" id="KW-1185">Reference proteome</keyword>
<accession>A0A182Q8M1</accession>
<reference evidence="3" key="2">
    <citation type="submission" date="2020-05" db="UniProtKB">
        <authorList>
            <consortium name="EnsemblMetazoa"/>
        </authorList>
    </citation>
    <scope>IDENTIFICATION</scope>
    <source>
        <strain evidence="3">FAR1</strain>
    </source>
</reference>
<dbReference type="GO" id="GO:0007155">
    <property type="term" value="P:cell adhesion"/>
    <property type="evidence" value="ECO:0007669"/>
    <property type="project" value="InterPro"/>
</dbReference>
<evidence type="ECO:0000256" key="1">
    <source>
        <dbReference type="ARBA" id="ARBA00004496"/>
    </source>
</evidence>
<dbReference type="VEuPathDB" id="VectorBase:AFAF005242"/>
<proteinExistence type="predicted"/>
<dbReference type="InterPro" id="IPR036723">
    <property type="entry name" value="Alpha-catenin/vinculin-like_sf"/>
</dbReference>
<dbReference type="Proteomes" id="UP000075886">
    <property type="component" value="Unassembled WGS sequence"/>
</dbReference>
<protein>
    <recommendedName>
        <fullName evidence="5">Alpha-catulin</fullName>
    </recommendedName>
</protein>
<evidence type="ECO:0000313" key="3">
    <source>
        <dbReference type="EnsemblMetazoa" id="AFAF005242-PA"/>
    </source>
</evidence>
<comment type="subcellular location">
    <subcellularLocation>
        <location evidence="1">Cytoplasm</location>
    </subcellularLocation>
</comment>
<dbReference type="SUPFAM" id="SSF47220">
    <property type="entry name" value="alpha-catenin/vinculin-like"/>
    <property type="match status" value="1"/>
</dbReference>
<dbReference type="InterPro" id="IPR030045">
    <property type="entry name" value="CTNNAL1"/>
</dbReference>
<sequence length="251" mass="27915">MQRVVRDCHIPGAIYCHQTGRTSQRGAHRFEQFISNRLYVAPGKLGGSQHIKREAYLHNDIAITRQRHTAQPVIGVRTGPNDRCIANPSNSLSRYATGRGGRGNVSIRVNGHRSDGTTFARSVALVGCFPVVESVLGVLRDQLARWFQKLKAPGQREPLQTFADQKISTLVQHRSEQQHHTSEQKMRAIGRVGQAVNLAVERFVTVGETIADDNPEIKQDMYDACKEARAAGKSSGLFPSSLNCLRVWHIQ</sequence>
<dbReference type="PANTHER" id="PTHR46342:SF1">
    <property type="entry name" value="ALPHA-CATULIN"/>
    <property type="match status" value="1"/>
</dbReference>
<evidence type="ECO:0000256" key="2">
    <source>
        <dbReference type="ARBA" id="ARBA00022490"/>
    </source>
</evidence>
<dbReference type="EMBL" id="AXCN02002140">
    <property type="status" value="NOT_ANNOTATED_CDS"/>
    <property type="molecule type" value="Genomic_DNA"/>
</dbReference>
<dbReference type="Gene3D" id="1.20.120.230">
    <property type="entry name" value="Alpha-catenin/vinculin-like"/>
    <property type="match status" value="1"/>
</dbReference>
<evidence type="ECO:0000313" key="4">
    <source>
        <dbReference type="Proteomes" id="UP000075886"/>
    </source>
</evidence>
<dbReference type="STRING" id="69004.A0A182Q8M1"/>
<reference evidence="4" key="1">
    <citation type="submission" date="2014-01" db="EMBL/GenBank/DDBJ databases">
        <title>The Genome Sequence of Anopheles farauti FAR1 (V2).</title>
        <authorList>
            <consortium name="The Broad Institute Genomics Platform"/>
            <person name="Neafsey D.E."/>
            <person name="Besansky N."/>
            <person name="Howell P."/>
            <person name="Walton C."/>
            <person name="Young S.K."/>
            <person name="Zeng Q."/>
            <person name="Gargeya S."/>
            <person name="Fitzgerald M."/>
            <person name="Haas B."/>
            <person name="Abouelleil A."/>
            <person name="Allen A.W."/>
            <person name="Alvarado L."/>
            <person name="Arachchi H.M."/>
            <person name="Berlin A.M."/>
            <person name="Chapman S.B."/>
            <person name="Gainer-Dewar J."/>
            <person name="Goldberg J."/>
            <person name="Griggs A."/>
            <person name="Gujja S."/>
            <person name="Hansen M."/>
            <person name="Howarth C."/>
            <person name="Imamovic A."/>
            <person name="Ireland A."/>
            <person name="Larimer J."/>
            <person name="McCowan C."/>
            <person name="Murphy C."/>
            <person name="Pearson M."/>
            <person name="Poon T.W."/>
            <person name="Priest M."/>
            <person name="Roberts A."/>
            <person name="Saif S."/>
            <person name="Shea T."/>
            <person name="Sisk P."/>
            <person name="Sykes S."/>
            <person name="Wortman J."/>
            <person name="Nusbaum C."/>
            <person name="Birren B."/>
        </authorList>
    </citation>
    <scope>NUCLEOTIDE SEQUENCE [LARGE SCALE GENOMIC DNA]</scope>
    <source>
        <strain evidence="4">FAR1</strain>
    </source>
</reference>
<dbReference type="GO" id="GO:0051015">
    <property type="term" value="F:actin filament binding"/>
    <property type="evidence" value="ECO:0007669"/>
    <property type="project" value="InterPro"/>
</dbReference>